<keyword evidence="4" id="KW-1185">Reference proteome</keyword>
<sequence>MSESPMFIDDELFMAGSSSPSKEQKPATPVETFQSSPFALSTTPKTKLNKAKQEEFKRNTQTFAGHMLQSLIVQISRTLKKAKKGTLLGGFMKWKIRANSAYAAEKLKKNEIKGKIKNKIVLLINQYRNSRIFIKRKAFFDWALKSKAKSQLLKLETNKIRQEEAHQAKLAQMNRMVSQLISKQCELEKQINSQLAREKKYKEAITELKAAVPEQKIEKSKNELVLRELERENQNLRDKLEVIENNVDGFIKEMSGLIEAGDEMAMISDDDGMGDSPQKLIKKRAITLNIGNLK</sequence>
<reference evidence="3" key="1">
    <citation type="submission" date="2021-09" db="EMBL/GenBank/DDBJ databases">
        <authorList>
            <consortium name="AG Swart"/>
            <person name="Singh M."/>
            <person name="Singh A."/>
            <person name="Seah K."/>
            <person name="Emmerich C."/>
        </authorList>
    </citation>
    <scope>NUCLEOTIDE SEQUENCE</scope>
    <source>
        <strain evidence="3">ATCC30299</strain>
    </source>
</reference>
<evidence type="ECO:0000256" key="1">
    <source>
        <dbReference type="SAM" id="Coils"/>
    </source>
</evidence>
<feature type="coiled-coil region" evidence="1">
    <location>
        <begin position="219"/>
        <end position="253"/>
    </location>
</feature>
<proteinExistence type="predicted"/>
<organism evidence="3 4">
    <name type="scientific">Blepharisma stoltei</name>
    <dbReference type="NCBI Taxonomy" id="1481888"/>
    <lineage>
        <taxon>Eukaryota</taxon>
        <taxon>Sar</taxon>
        <taxon>Alveolata</taxon>
        <taxon>Ciliophora</taxon>
        <taxon>Postciliodesmatophora</taxon>
        <taxon>Heterotrichea</taxon>
        <taxon>Heterotrichida</taxon>
        <taxon>Blepharismidae</taxon>
        <taxon>Blepharisma</taxon>
    </lineage>
</organism>
<evidence type="ECO:0000256" key="2">
    <source>
        <dbReference type="SAM" id="MobiDB-lite"/>
    </source>
</evidence>
<evidence type="ECO:0000313" key="4">
    <source>
        <dbReference type="Proteomes" id="UP001162131"/>
    </source>
</evidence>
<accession>A0AAU9JX76</accession>
<dbReference type="EMBL" id="CAJZBQ010000045">
    <property type="protein sequence ID" value="CAG9328013.1"/>
    <property type="molecule type" value="Genomic_DNA"/>
</dbReference>
<evidence type="ECO:0000313" key="3">
    <source>
        <dbReference type="EMBL" id="CAG9328013.1"/>
    </source>
</evidence>
<dbReference type="AlphaFoldDB" id="A0AAU9JX76"/>
<protein>
    <submittedName>
        <fullName evidence="3">Uncharacterized protein</fullName>
    </submittedName>
</protein>
<gene>
    <name evidence="3" type="ORF">BSTOLATCC_MIC45475</name>
</gene>
<feature type="region of interest" description="Disordered" evidence="2">
    <location>
        <begin position="1"/>
        <end position="36"/>
    </location>
</feature>
<keyword evidence="1" id="KW-0175">Coiled coil</keyword>
<name>A0AAU9JX76_9CILI</name>
<comment type="caution">
    <text evidence="3">The sequence shown here is derived from an EMBL/GenBank/DDBJ whole genome shotgun (WGS) entry which is preliminary data.</text>
</comment>
<dbReference type="Proteomes" id="UP001162131">
    <property type="component" value="Unassembled WGS sequence"/>
</dbReference>